<keyword evidence="1" id="KW-1133">Transmembrane helix</keyword>
<accession>A0A3R7PDB4</accession>
<reference evidence="2 3" key="1">
    <citation type="submission" date="2018-04" db="EMBL/GenBank/DDBJ databases">
        <authorList>
            <person name="Zhang X."/>
            <person name="Yuan J."/>
            <person name="Li F."/>
            <person name="Xiang J."/>
        </authorList>
    </citation>
    <scope>NUCLEOTIDE SEQUENCE [LARGE SCALE GENOMIC DNA]</scope>
    <source>
        <tissue evidence="2">Muscle</tissue>
    </source>
</reference>
<proteinExistence type="predicted"/>
<reference evidence="2 3" key="2">
    <citation type="submission" date="2019-01" db="EMBL/GenBank/DDBJ databases">
        <title>The decoding of complex shrimp genome reveals the adaptation for benthos swimmer, frequently molting mechanism and breeding impact on genome.</title>
        <authorList>
            <person name="Sun Y."/>
            <person name="Gao Y."/>
            <person name="Yu Y."/>
        </authorList>
    </citation>
    <scope>NUCLEOTIDE SEQUENCE [LARGE SCALE GENOMIC DNA]</scope>
    <source>
        <tissue evidence="2">Muscle</tissue>
    </source>
</reference>
<evidence type="ECO:0000313" key="3">
    <source>
        <dbReference type="Proteomes" id="UP000283509"/>
    </source>
</evidence>
<name>A0A3R7PDB4_PENVA</name>
<dbReference type="Proteomes" id="UP000283509">
    <property type="component" value="Unassembled WGS sequence"/>
</dbReference>
<gene>
    <name evidence="2" type="ORF">C7M84_020059</name>
</gene>
<evidence type="ECO:0000256" key="1">
    <source>
        <dbReference type="SAM" id="Phobius"/>
    </source>
</evidence>
<evidence type="ECO:0000313" key="2">
    <source>
        <dbReference type="EMBL" id="ROT62106.1"/>
    </source>
</evidence>
<keyword evidence="1" id="KW-0472">Membrane</keyword>
<feature type="transmembrane region" description="Helical" evidence="1">
    <location>
        <begin position="164"/>
        <end position="185"/>
    </location>
</feature>
<feature type="transmembrane region" description="Helical" evidence="1">
    <location>
        <begin position="124"/>
        <end position="144"/>
    </location>
</feature>
<keyword evidence="1" id="KW-0812">Transmembrane</keyword>
<sequence>MQPSLSTYLTIPHSSFNGLPPPSPLPFPVLSLPPPPPSSLSISPLFLVSLPLTLSAPPSLSLPPLPFPCAFTPPPILPLPLSPPFLTPRALSILHLSSLRPHSPCLLPSFIPSVMQLSSLPLPIMAFDLVGLLLLSPSFVLPFFPPASPLFLRALCFSLSFPLLLSIVPWLLLFVFSVVLAFILIPITSIPFPVSTPSLPLPLPYLASPLFPSPSSLPLHHPPYFLPLFPTPNHPYFTSQPSSPLFSSPFPTPITPYFLPPLLYPHPCFFIITLFSSPLPIHPPPISSPSSLPSIITPIFFLFPTSLPPYHPIFFPSFPTPHHHPYFLPRLSLPTIPFSPLFLPPSPYYPSLLPPSLFPISLPPLFPHFPLLRSLSPESHEYALPDLRNVEQMTSAPAFMAGRV</sequence>
<comment type="caution">
    <text evidence="2">The sequence shown here is derived from an EMBL/GenBank/DDBJ whole genome shotgun (WGS) entry which is preliminary data.</text>
</comment>
<dbReference type="EMBL" id="QCYY01003825">
    <property type="protein sequence ID" value="ROT62106.1"/>
    <property type="molecule type" value="Genomic_DNA"/>
</dbReference>
<keyword evidence="3" id="KW-1185">Reference proteome</keyword>
<organism evidence="2 3">
    <name type="scientific">Penaeus vannamei</name>
    <name type="common">Whiteleg shrimp</name>
    <name type="synonym">Litopenaeus vannamei</name>
    <dbReference type="NCBI Taxonomy" id="6689"/>
    <lineage>
        <taxon>Eukaryota</taxon>
        <taxon>Metazoa</taxon>
        <taxon>Ecdysozoa</taxon>
        <taxon>Arthropoda</taxon>
        <taxon>Crustacea</taxon>
        <taxon>Multicrustacea</taxon>
        <taxon>Malacostraca</taxon>
        <taxon>Eumalacostraca</taxon>
        <taxon>Eucarida</taxon>
        <taxon>Decapoda</taxon>
        <taxon>Dendrobranchiata</taxon>
        <taxon>Penaeoidea</taxon>
        <taxon>Penaeidae</taxon>
        <taxon>Penaeus</taxon>
    </lineage>
</organism>
<dbReference type="AlphaFoldDB" id="A0A3R7PDB4"/>
<protein>
    <submittedName>
        <fullName evidence="2">Uncharacterized protein</fullName>
    </submittedName>
</protein>